<reference evidence="2" key="1">
    <citation type="submission" date="2021-01" db="EMBL/GenBank/DDBJ databases">
        <authorList>
            <person name="Corre E."/>
            <person name="Pelletier E."/>
            <person name="Niang G."/>
            <person name="Scheremetjew M."/>
            <person name="Finn R."/>
            <person name="Kale V."/>
            <person name="Holt S."/>
            <person name="Cochrane G."/>
            <person name="Meng A."/>
            <person name="Brown T."/>
            <person name="Cohen L."/>
        </authorList>
    </citation>
    <scope>NUCLEOTIDE SEQUENCE</scope>
    <source>
        <strain evidence="2">CCMP 410</strain>
    </source>
</reference>
<protein>
    <submittedName>
        <fullName evidence="2">Uncharacterized protein</fullName>
    </submittedName>
</protein>
<dbReference type="AlphaFoldDB" id="A0A7S1V7M3"/>
<name>A0A7S1V7M3_9STRA</name>
<dbReference type="EMBL" id="HBGK01032056">
    <property type="protein sequence ID" value="CAD9290683.1"/>
    <property type="molecule type" value="Transcribed_RNA"/>
</dbReference>
<organism evidence="2">
    <name type="scientific">Grammatophora oceanica</name>
    <dbReference type="NCBI Taxonomy" id="210454"/>
    <lineage>
        <taxon>Eukaryota</taxon>
        <taxon>Sar</taxon>
        <taxon>Stramenopiles</taxon>
        <taxon>Ochrophyta</taxon>
        <taxon>Bacillariophyta</taxon>
        <taxon>Fragilariophyceae</taxon>
        <taxon>Fragilariophycidae</taxon>
        <taxon>Rhabdonematales</taxon>
        <taxon>Grammatophoraceae</taxon>
        <taxon>Grammatophora</taxon>
    </lineage>
</organism>
<feature type="compositionally biased region" description="Basic and acidic residues" evidence="1">
    <location>
        <begin position="9"/>
        <end position="22"/>
    </location>
</feature>
<proteinExistence type="predicted"/>
<evidence type="ECO:0000256" key="1">
    <source>
        <dbReference type="SAM" id="MobiDB-lite"/>
    </source>
</evidence>
<accession>A0A7S1V7M3</accession>
<evidence type="ECO:0000313" key="2">
    <source>
        <dbReference type="EMBL" id="CAD9290683.1"/>
    </source>
</evidence>
<sequence length="107" mass="12192">MPTHYYYNRQEERSGLSEASKKADHDKEQVFFGRCGVGFLLSSPPHSYYRRPIPPIHAYYYSSNSNSQTTMGSLPKGRPLLETPNNRKAVDFFFFEILAVVVAVANV</sequence>
<feature type="region of interest" description="Disordered" evidence="1">
    <location>
        <begin position="1"/>
        <end position="22"/>
    </location>
</feature>
<gene>
    <name evidence="2" type="ORF">GOCE00092_LOCUS16752</name>
</gene>